<organism evidence="1 2">
    <name type="scientific">Devosia elaeis</name>
    <dbReference type="NCBI Taxonomy" id="1770058"/>
    <lineage>
        <taxon>Bacteria</taxon>
        <taxon>Pseudomonadati</taxon>
        <taxon>Pseudomonadota</taxon>
        <taxon>Alphaproteobacteria</taxon>
        <taxon>Hyphomicrobiales</taxon>
        <taxon>Devosiaceae</taxon>
        <taxon>Devosia</taxon>
    </lineage>
</organism>
<sequence>MEMREMNEVEKRAAQWVVSRDTGLSSMCLWATMMGVKPGDNSHPRDGADLGRCVRLLSAVPEWKTRLTEMGSVSEYWAALIPHWDRLADILAKELAGTGGKGSTYKAMREIFDPIETKDRSVIRLGNGVSMSFGS</sequence>
<keyword evidence="2" id="KW-1185">Reference proteome</keyword>
<dbReference type="STRING" id="1770058.A3840_14855"/>
<name>A0A178HQV4_9HYPH</name>
<dbReference type="EMBL" id="LVVY01000113">
    <property type="protein sequence ID" value="OAM75223.1"/>
    <property type="molecule type" value="Genomic_DNA"/>
</dbReference>
<gene>
    <name evidence="1" type="ORF">A3840_14855</name>
</gene>
<comment type="caution">
    <text evidence="1">The sequence shown here is derived from an EMBL/GenBank/DDBJ whole genome shotgun (WGS) entry which is preliminary data.</text>
</comment>
<evidence type="ECO:0000313" key="2">
    <source>
        <dbReference type="Proteomes" id="UP000078389"/>
    </source>
</evidence>
<protein>
    <submittedName>
        <fullName evidence="1">Uncharacterized protein</fullName>
    </submittedName>
</protein>
<evidence type="ECO:0000313" key="1">
    <source>
        <dbReference type="EMBL" id="OAM75223.1"/>
    </source>
</evidence>
<reference evidence="1 2" key="1">
    <citation type="submission" date="2016-03" db="EMBL/GenBank/DDBJ databases">
        <title>Genome sequencing of Devosia sp. S37.</title>
        <authorList>
            <person name="Mohd Nor M."/>
        </authorList>
    </citation>
    <scope>NUCLEOTIDE SEQUENCE [LARGE SCALE GENOMIC DNA]</scope>
    <source>
        <strain evidence="1 2">S37</strain>
    </source>
</reference>
<dbReference type="Proteomes" id="UP000078389">
    <property type="component" value="Unassembled WGS sequence"/>
</dbReference>
<dbReference type="AlphaFoldDB" id="A0A178HQV4"/>
<proteinExistence type="predicted"/>
<accession>A0A178HQV4</accession>